<reference evidence="1" key="1">
    <citation type="submission" date="2020-05" db="UniProtKB">
        <authorList>
            <consortium name="EnsemblMetazoa"/>
        </authorList>
    </citation>
    <scope>IDENTIFICATION</scope>
    <source>
        <strain evidence="1">Yale</strain>
    </source>
</reference>
<dbReference type="Proteomes" id="UP000092444">
    <property type="component" value="Unassembled WGS sequence"/>
</dbReference>
<organism evidence="1 2">
    <name type="scientific">Glossina morsitans morsitans</name>
    <name type="common">Savannah tsetse fly</name>
    <dbReference type="NCBI Taxonomy" id="37546"/>
    <lineage>
        <taxon>Eukaryota</taxon>
        <taxon>Metazoa</taxon>
        <taxon>Ecdysozoa</taxon>
        <taxon>Arthropoda</taxon>
        <taxon>Hexapoda</taxon>
        <taxon>Insecta</taxon>
        <taxon>Pterygota</taxon>
        <taxon>Neoptera</taxon>
        <taxon>Endopterygota</taxon>
        <taxon>Diptera</taxon>
        <taxon>Brachycera</taxon>
        <taxon>Muscomorpha</taxon>
        <taxon>Hippoboscoidea</taxon>
        <taxon>Glossinidae</taxon>
        <taxon>Glossina</taxon>
    </lineage>
</organism>
<dbReference type="EnsemblMetazoa" id="GMOY000706-RA">
    <property type="protein sequence ID" value="GMOY000706-PA"/>
    <property type="gene ID" value="GMOY000706"/>
</dbReference>
<sequence>MLAGQIFHVRSLVECVETEISPSTLQIDCHVYKYILKINTNGVISYISEAYVSYHDDLTIFQASNFKNIIPEYLSLVADPGKAIRRKRKPQIFRSTPLTRPMNRATV</sequence>
<name>A0A1B0FAY8_GLOMM</name>
<dbReference type="AlphaFoldDB" id="A0A1B0FAY8"/>
<dbReference type="VEuPathDB" id="VectorBase:GMOY000706"/>
<protein>
    <submittedName>
        <fullName evidence="1">Uncharacterized protein</fullName>
    </submittedName>
</protein>
<evidence type="ECO:0000313" key="2">
    <source>
        <dbReference type="Proteomes" id="UP000092444"/>
    </source>
</evidence>
<dbReference type="EMBL" id="CCAG010018459">
    <property type="status" value="NOT_ANNOTATED_CDS"/>
    <property type="molecule type" value="Genomic_DNA"/>
</dbReference>
<proteinExistence type="predicted"/>
<evidence type="ECO:0000313" key="1">
    <source>
        <dbReference type="EnsemblMetazoa" id="GMOY000706-PA"/>
    </source>
</evidence>
<keyword evidence="2" id="KW-1185">Reference proteome</keyword>
<accession>A0A1B0FAY8</accession>